<dbReference type="Pfam" id="PF08245">
    <property type="entry name" value="Mur_ligase_M"/>
    <property type="match status" value="1"/>
</dbReference>
<dbReference type="Gene3D" id="3.40.1190.10">
    <property type="entry name" value="Mur-like, catalytic domain"/>
    <property type="match status" value="1"/>
</dbReference>
<evidence type="ECO:0000313" key="6">
    <source>
        <dbReference type="EMBL" id="MBO7742966.1"/>
    </source>
</evidence>
<keyword evidence="7" id="KW-1185">Reference proteome</keyword>
<keyword evidence="2" id="KW-0547">Nucleotide-binding</keyword>
<dbReference type="InterPro" id="IPR036615">
    <property type="entry name" value="Mur_ligase_C_dom_sf"/>
</dbReference>
<sequence>MPDRNIPVIAVTGSAGKTTTKEMIASILRRRWTIFKTPSNWNTPAGTRKHIKRIRAHHRAVVLEFGMLRKGDIRQHCRLIRPGFSVITNVGTAHIGNVGNRVQGIAAAKSELIHYMNPAGTLILNADDTNSRLLTVKGFRGTLLKVGIRRKADYRARGIRVSDRGISFRVRLGGKDETFFIPCLGAHNVYNALNAIAVAHRLGMPASVIRAGLKHYPIPYRRLVRTRLRGNMLLIDDTFSSNPDATKAALDTLAAVRRTHKVAVIGYMKDMGTRARAAHLDVGRYAAKKKLTRLYTIGKLARFVAAGAKQAGFPASRIRSFDSRPPLHRALSGMLKPHTAILVKGTHLLKLERTVAFLKSRFARK</sequence>
<reference evidence="6 7" key="1">
    <citation type="submission" date="2021-03" db="EMBL/GenBank/DDBJ databases">
        <title>Paenibacillus artemisicola MWE-103 whole genome sequence.</title>
        <authorList>
            <person name="Ham Y.J."/>
        </authorList>
    </citation>
    <scope>NUCLEOTIDE SEQUENCE [LARGE SCALE GENOMIC DNA]</scope>
    <source>
        <strain evidence="6 7">MWE-103</strain>
    </source>
</reference>
<gene>
    <name evidence="6" type="ORF">I8J29_02075</name>
</gene>
<dbReference type="InterPro" id="IPR051046">
    <property type="entry name" value="MurCDEF_CellWall_CoF430Synth"/>
</dbReference>
<feature type="domain" description="Mur ligase C-terminal" evidence="4">
    <location>
        <begin position="223"/>
        <end position="346"/>
    </location>
</feature>
<dbReference type="Gene3D" id="3.90.190.20">
    <property type="entry name" value="Mur ligase, C-terminal domain"/>
    <property type="match status" value="1"/>
</dbReference>
<dbReference type="InterPro" id="IPR004101">
    <property type="entry name" value="Mur_ligase_C"/>
</dbReference>
<dbReference type="InterPro" id="IPR013221">
    <property type="entry name" value="Mur_ligase_cen"/>
</dbReference>
<dbReference type="PANTHER" id="PTHR43024:SF1">
    <property type="entry name" value="UDP-N-ACETYLMURAMOYL-TRIPEPTIDE--D-ALANYL-D-ALANINE LIGASE"/>
    <property type="match status" value="1"/>
</dbReference>
<dbReference type="SUPFAM" id="SSF53623">
    <property type="entry name" value="MurD-like peptide ligases, catalytic domain"/>
    <property type="match status" value="1"/>
</dbReference>
<dbReference type="SUPFAM" id="SSF53244">
    <property type="entry name" value="MurD-like peptide ligases, peptide-binding domain"/>
    <property type="match status" value="1"/>
</dbReference>
<evidence type="ECO:0000259" key="4">
    <source>
        <dbReference type="Pfam" id="PF02875"/>
    </source>
</evidence>
<dbReference type="RefSeq" id="WP_208845916.1">
    <property type="nucleotide sequence ID" value="NZ_JAGGDJ010000001.1"/>
</dbReference>
<evidence type="ECO:0000259" key="5">
    <source>
        <dbReference type="Pfam" id="PF08245"/>
    </source>
</evidence>
<feature type="domain" description="Mur ligase central" evidence="5">
    <location>
        <begin position="11"/>
        <end position="199"/>
    </location>
</feature>
<dbReference type="GO" id="GO:0016874">
    <property type="term" value="F:ligase activity"/>
    <property type="evidence" value="ECO:0007669"/>
    <property type="project" value="UniProtKB-KW"/>
</dbReference>
<dbReference type="InterPro" id="IPR036565">
    <property type="entry name" value="Mur-like_cat_sf"/>
</dbReference>
<dbReference type="Pfam" id="PF02875">
    <property type="entry name" value="Mur_ligase_C"/>
    <property type="match status" value="1"/>
</dbReference>
<evidence type="ECO:0000256" key="3">
    <source>
        <dbReference type="ARBA" id="ARBA00022840"/>
    </source>
</evidence>
<name>A0ABS3W3T3_9BACL</name>
<organism evidence="6 7">
    <name type="scientific">Paenibacillus artemisiicola</name>
    <dbReference type="NCBI Taxonomy" id="1172618"/>
    <lineage>
        <taxon>Bacteria</taxon>
        <taxon>Bacillati</taxon>
        <taxon>Bacillota</taxon>
        <taxon>Bacilli</taxon>
        <taxon>Bacillales</taxon>
        <taxon>Paenibacillaceae</taxon>
        <taxon>Paenibacillus</taxon>
    </lineage>
</organism>
<keyword evidence="3" id="KW-0067">ATP-binding</keyword>
<protein>
    <submittedName>
        <fullName evidence="6">UDP-N-acetylmuramoyl-tripeptide--D-alanyl-D-alanine ligase</fullName>
    </submittedName>
</protein>
<evidence type="ECO:0000313" key="7">
    <source>
        <dbReference type="Proteomes" id="UP000670947"/>
    </source>
</evidence>
<accession>A0ABS3W3T3</accession>
<evidence type="ECO:0000256" key="2">
    <source>
        <dbReference type="ARBA" id="ARBA00022741"/>
    </source>
</evidence>
<dbReference type="PANTHER" id="PTHR43024">
    <property type="entry name" value="UDP-N-ACETYLMURAMOYL-TRIPEPTIDE--D-ALANYL-D-ALANINE LIGASE"/>
    <property type="match status" value="1"/>
</dbReference>
<dbReference type="EMBL" id="JAGGDJ010000001">
    <property type="protein sequence ID" value="MBO7742966.1"/>
    <property type="molecule type" value="Genomic_DNA"/>
</dbReference>
<keyword evidence="1 6" id="KW-0436">Ligase</keyword>
<evidence type="ECO:0000256" key="1">
    <source>
        <dbReference type="ARBA" id="ARBA00022598"/>
    </source>
</evidence>
<proteinExistence type="predicted"/>
<dbReference type="Proteomes" id="UP000670947">
    <property type="component" value="Unassembled WGS sequence"/>
</dbReference>
<comment type="caution">
    <text evidence="6">The sequence shown here is derived from an EMBL/GenBank/DDBJ whole genome shotgun (WGS) entry which is preliminary data.</text>
</comment>